<dbReference type="InterPro" id="IPR011990">
    <property type="entry name" value="TPR-like_helical_dom_sf"/>
</dbReference>
<proteinExistence type="predicted"/>
<organism evidence="2 3">
    <name type="scientific">Cognaticolwellia beringensis</name>
    <dbReference type="NCBI Taxonomy" id="1967665"/>
    <lineage>
        <taxon>Bacteria</taxon>
        <taxon>Pseudomonadati</taxon>
        <taxon>Pseudomonadota</taxon>
        <taxon>Gammaproteobacteria</taxon>
        <taxon>Alteromonadales</taxon>
        <taxon>Colwelliaceae</taxon>
        <taxon>Cognaticolwellia</taxon>
    </lineage>
</organism>
<protein>
    <recommendedName>
        <fullName evidence="4">Tetratricopeptide repeat protein</fullName>
    </recommendedName>
</protein>
<dbReference type="Gene3D" id="1.25.40.10">
    <property type="entry name" value="Tetratricopeptide repeat domain"/>
    <property type="match status" value="1"/>
</dbReference>
<dbReference type="OrthoDB" id="5761728at2"/>
<dbReference type="AlphaFoldDB" id="A0A222GDQ7"/>
<evidence type="ECO:0000313" key="2">
    <source>
        <dbReference type="EMBL" id="ASP50015.1"/>
    </source>
</evidence>
<accession>A0A222GDQ7</accession>
<reference evidence="2 3" key="1">
    <citation type="submission" date="2017-08" db="EMBL/GenBank/DDBJ databases">
        <title>Complete genome of Colwellia sp. NB097-1, a psychrophile bacterium ioslated from Bering Sea.</title>
        <authorList>
            <person name="Chen X."/>
        </authorList>
    </citation>
    <scope>NUCLEOTIDE SEQUENCE [LARGE SCALE GENOMIC DNA]</scope>
    <source>
        <strain evidence="2 3">NB097-1</strain>
    </source>
</reference>
<dbReference type="Pfam" id="PF14559">
    <property type="entry name" value="TPR_19"/>
    <property type="match status" value="1"/>
</dbReference>
<dbReference type="SUPFAM" id="SSF48452">
    <property type="entry name" value="TPR-like"/>
    <property type="match status" value="1"/>
</dbReference>
<keyword evidence="3" id="KW-1185">Reference proteome</keyword>
<evidence type="ECO:0008006" key="4">
    <source>
        <dbReference type="Google" id="ProtNLM"/>
    </source>
</evidence>
<dbReference type="KEGG" id="cber:B5D82_13525"/>
<keyword evidence="1" id="KW-0732">Signal</keyword>
<dbReference type="EMBL" id="CP020465">
    <property type="protein sequence ID" value="ASP50015.1"/>
    <property type="molecule type" value="Genomic_DNA"/>
</dbReference>
<feature type="chain" id="PRO_5012510722" description="Tetratricopeptide repeat protein" evidence="1">
    <location>
        <begin position="27"/>
        <end position="364"/>
    </location>
</feature>
<evidence type="ECO:0000256" key="1">
    <source>
        <dbReference type="SAM" id="SignalP"/>
    </source>
</evidence>
<dbReference type="Proteomes" id="UP000202259">
    <property type="component" value="Chromosome"/>
</dbReference>
<sequence>MKPHMKRYTNCLLILAFISIATPAYSESYTPKSDQTIVASWTVPKPAEQPKVFIAQLISDASKPGFASRYYGRASALLKPLLAEAPDDSELQFYTASVLQHYHQFEQAQQLLTKIVQKQPGNVSAWLMKANIHMVQGDLVAAKQACLQVLGHGSLFVSTACVLEVNAEQGQVEQSYQQLKQVVSVAGDIPREQNIWLKQILADLAQRLQLPQQAIDHLSGYPLAQMPVSYLALWADIHLDQQQGKTVLDKLGPIVLASDSFDDALLLRLALAEKKSNSASASTNHLASKAWQQRLTQRIEIRLQRNDTAHAADIARYYLDIAPDAIKALHWARINWQQAKLGPDKRILARAMAAQTALKSTTQA</sequence>
<name>A0A222GDQ7_9GAMM</name>
<evidence type="ECO:0000313" key="3">
    <source>
        <dbReference type="Proteomes" id="UP000202259"/>
    </source>
</evidence>
<gene>
    <name evidence="2" type="ORF">B5D82_13525</name>
</gene>
<feature type="signal peptide" evidence="1">
    <location>
        <begin position="1"/>
        <end position="26"/>
    </location>
</feature>